<name>A0ABU8UNF7_9ACTN</name>
<accession>A0ABU8UNF7</accession>
<gene>
    <name evidence="1" type="ORF">WKI71_24240</name>
</gene>
<sequence>MGRSARSRYVVSRSASDISCPQRVYVPAYSSRTCRTDNPAAANVFPSPATSV</sequence>
<comment type="caution">
    <text evidence="1">The sequence shown here is derived from an EMBL/GenBank/DDBJ whole genome shotgun (WGS) entry which is preliminary data.</text>
</comment>
<dbReference type="EMBL" id="JBBKAK010000001">
    <property type="protein sequence ID" value="MEJ8670407.1"/>
    <property type="molecule type" value="Genomic_DNA"/>
</dbReference>
<reference evidence="1 2" key="1">
    <citation type="submission" date="2024-03" db="EMBL/GenBank/DDBJ databases">
        <title>Novel Streptomyces species of biotechnological and ecological value are a feature of Machair soil.</title>
        <authorList>
            <person name="Prole J.R."/>
            <person name="Goodfellow M."/>
            <person name="Allenby N."/>
            <person name="Ward A.C."/>
        </authorList>
    </citation>
    <scope>NUCLEOTIDE SEQUENCE [LARGE SCALE GENOMIC DNA]</scope>
    <source>
        <strain evidence="1 2">MS1.AVA.1</strain>
    </source>
</reference>
<protein>
    <submittedName>
        <fullName evidence="1">Uncharacterized protein</fullName>
    </submittedName>
</protein>
<dbReference type="Proteomes" id="UP001376459">
    <property type="component" value="Unassembled WGS sequence"/>
</dbReference>
<keyword evidence="2" id="KW-1185">Reference proteome</keyword>
<proteinExistence type="predicted"/>
<evidence type="ECO:0000313" key="1">
    <source>
        <dbReference type="EMBL" id="MEJ8670407.1"/>
    </source>
</evidence>
<organism evidence="1 2">
    <name type="scientific">Streptomyces machairae</name>
    <dbReference type="NCBI Taxonomy" id="3134109"/>
    <lineage>
        <taxon>Bacteria</taxon>
        <taxon>Bacillati</taxon>
        <taxon>Actinomycetota</taxon>
        <taxon>Actinomycetes</taxon>
        <taxon>Kitasatosporales</taxon>
        <taxon>Streptomycetaceae</taxon>
        <taxon>Streptomyces</taxon>
    </lineage>
</organism>
<evidence type="ECO:0000313" key="2">
    <source>
        <dbReference type="Proteomes" id="UP001376459"/>
    </source>
</evidence>